<organism evidence="2 3">
    <name type="scientific">Labilithrix luteola</name>
    <dbReference type="NCBI Taxonomy" id="1391654"/>
    <lineage>
        <taxon>Bacteria</taxon>
        <taxon>Pseudomonadati</taxon>
        <taxon>Myxococcota</taxon>
        <taxon>Polyangia</taxon>
        <taxon>Polyangiales</taxon>
        <taxon>Labilitrichaceae</taxon>
        <taxon>Labilithrix</taxon>
    </lineage>
</organism>
<keyword evidence="3" id="KW-1185">Reference proteome</keyword>
<dbReference type="KEGG" id="llu:AKJ09_10075"/>
<dbReference type="InterPro" id="IPR019277">
    <property type="entry name" value="DUF2304"/>
</dbReference>
<protein>
    <recommendedName>
        <fullName evidence="4">DUF2304 domain-containing protein</fullName>
    </recommendedName>
</protein>
<dbReference type="Pfam" id="PF10066">
    <property type="entry name" value="DUF2304"/>
    <property type="match status" value="1"/>
</dbReference>
<keyword evidence="1" id="KW-0812">Transmembrane</keyword>
<dbReference type="STRING" id="1391654.AKJ09_10075"/>
<accession>A0A0K1QCM5</accession>
<feature type="transmembrane region" description="Helical" evidence="1">
    <location>
        <begin position="6"/>
        <end position="25"/>
    </location>
</feature>
<dbReference type="AlphaFoldDB" id="A0A0K1QCM5"/>
<reference evidence="2 3" key="1">
    <citation type="submission" date="2015-08" db="EMBL/GenBank/DDBJ databases">
        <authorList>
            <person name="Babu N.S."/>
            <person name="Beckwith C.J."/>
            <person name="Beseler K.G."/>
            <person name="Brison A."/>
            <person name="Carone J.V."/>
            <person name="Caskin T.P."/>
            <person name="Diamond M."/>
            <person name="Durham M.E."/>
            <person name="Foxe J.M."/>
            <person name="Go M."/>
            <person name="Henderson B.A."/>
            <person name="Jones I.B."/>
            <person name="McGettigan J.A."/>
            <person name="Micheletti S.J."/>
            <person name="Nasrallah M.E."/>
            <person name="Ortiz D."/>
            <person name="Piller C.R."/>
            <person name="Privatt S.R."/>
            <person name="Schneider S.L."/>
            <person name="Sharp S."/>
            <person name="Smith T.C."/>
            <person name="Stanton J.D."/>
            <person name="Ullery H.E."/>
            <person name="Wilson R.J."/>
            <person name="Serrano M.G."/>
            <person name="Buck G."/>
            <person name="Lee V."/>
            <person name="Wang Y."/>
            <person name="Carvalho R."/>
            <person name="Voegtly L."/>
            <person name="Shi R."/>
            <person name="Duckworth R."/>
            <person name="Johnson A."/>
            <person name="Loviza R."/>
            <person name="Walstead R."/>
            <person name="Shah Z."/>
            <person name="Kiflezghi M."/>
            <person name="Wade K."/>
            <person name="Ball S.L."/>
            <person name="Bradley K.W."/>
            <person name="Asai D.J."/>
            <person name="Bowman C.A."/>
            <person name="Russell D.A."/>
            <person name="Pope W.H."/>
            <person name="Jacobs-Sera D."/>
            <person name="Hendrix R.W."/>
            <person name="Hatfull G.F."/>
        </authorList>
    </citation>
    <scope>NUCLEOTIDE SEQUENCE [LARGE SCALE GENOMIC DNA]</scope>
    <source>
        <strain evidence="2 3">DSM 27648</strain>
    </source>
</reference>
<dbReference type="EMBL" id="CP012333">
    <property type="protein sequence ID" value="AKV03412.1"/>
    <property type="molecule type" value="Genomic_DNA"/>
</dbReference>
<dbReference type="RefSeq" id="WP_169928440.1">
    <property type="nucleotide sequence ID" value="NZ_CP012333.1"/>
</dbReference>
<keyword evidence="1" id="KW-1133">Transmembrane helix</keyword>
<evidence type="ECO:0000256" key="1">
    <source>
        <dbReference type="SAM" id="Phobius"/>
    </source>
</evidence>
<sequence length="116" mass="12907">MTLEITPAAVALVGLLAALLLHDFTTLKNRRLLVLQALAFAVGGALIVCPEIARRLARAVGIGRGVDFVLYPLVIWLVRESLLSRRRRHEDEQRMTELVRAVSLMNAREVGKRPTL</sequence>
<dbReference type="Proteomes" id="UP000064967">
    <property type="component" value="Chromosome"/>
</dbReference>
<dbReference type="PATRIC" id="fig|1391654.3.peg.10212"/>
<feature type="transmembrane region" description="Helical" evidence="1">
    <location>
        <begin position="32"/>
        <end position="53"/>
    </location>
</feature>
<keyword evidence="1" id="KW-0472">Membrane</keyword>
<name>A0A0K1QCM5_9BACT</name>
<evidence type="ECO:0000313" key="3">
    <source>
        <dbReference type="Proteomes" id="UP000064967"/>
    </source>
</evidence>
<feature type="transmembrane region" description="Helical" evidence="1">
    <location>
        <begin position="59"/>
        <end position="78"/>
    </location>
</feature>
<evidence type="ECO:0008006" key="4">
    <source>
        <dbReference type="Google" id="ProtNLM"/>
    </source>
</evidence>
<proteinExistence type="predicted"/>
<gene>
    <name evidence="2" type="ORF">AKJ09_10075</name>
</gene>
<evidence type="ECO:0000313" key="2">
    <source>
        <dbReference type="EMBL" id="AKV03412.1"/>
    </source>
</evidence>